<name>A0A803MSD0_CHEQI</name>
<reference evidence="1" key="2">
    <citation type="submission" date="2021-03" db="UniProtKB">
        <authorList>
            <consortium name="EnsemblPlants"/>
        </authorList>
    </citation>
    <scope>IDENTIFICATION</scope>
</reference>
<accession>A0A803MSD0</accession>
<evidence type="ECO:0000313" key="2">
    <source>
        <dbReference type="Proteomes" id="UP000596660"/>
    </source>
</evidence>
<sequence length="203" mass="23572">MLVSCNEAKLMWYLSPLRLEVENFEGNNFVEWCGKVRVTFKDHCWWNIFWSLVWGIWLRRNAWVYDGKKKDMADVIYKAISTVGEFENAKEQECKNANAEVLECRWKAAPPGFVKIEGKFVVDVAEAMALRHSLVITMESGFLKVCLETDNLKWREVDGETVILVALDFRVVELVGMMRRGLTGGGISVKGVNGWLKWWWWND</sequence>
<dbReference type="Proteomes" id="UP000596660">
    <property type="component" value="Unplaced"/>
</dbReference>
<dbReference type="EnsemblPlants" id="AUR62034481-RA">
    <property type="protein sequence ID" value="AUR62034481-RA:cds"/>
    <property type="gene ID" value="AUR62034481"/>
</dbReference>
<keyword evidence="2" id="KW-1185">Reference proteome</keyword>
<evidence type="ECO:0000313" key="1">
    <source>
        <dbReference type="EnsemblPlants" id="AUR62034481-RA:cds"/>
    </source>
</evidence>
<reference evidence="1" key="1">
    <citation type="journal article" date="2017" name="Nature">
        <title>The genome of Chenopodium quinoa.</title>
        <authorList>
            <person name="Jarvis D.E."/>
            <person name="Ho Y.S."/>
            <person name="Lightfoot D.J."/>
            <person name="Schmoeckel S.M."/>
            <person name="Li B."/>
            <person name="Borm T.J.A."/>
            <person name="Ohyanagi H."/>
            <person name="Mineta K."/>
            <person name="Michell C.T."/>
            <person name="Saber N."/>
            <person name="Kharbatia N.M."/>
            <person name="Rupper R.R."/>
            <person name="Sharp A.R."/>
            <person name="Dally N."/>
            <person name="Boughton B.A."/>
            <person name="Woo Y.H."/>
            <person name="Gao G."/>
            <person name="Schijlen E.G.W.M."/>
            <person name="Guo X."/>
            <person name="Momin A.A."/>
            <person name="Negrao S."/>
            <person name="Al-Babili S."/>
            <person name="Gehring C."/>
            <person name="Roessner U."/>
            <person name="Jung C."/>
            <person name="Murphy K."/>
            <person name="Arold S.T."/>
            <person name="Gojobori T."/>
            <person name="van der Linden C.G."/>
            <person name="van Loo E.N."/>
            <person name="Jellen E.N."/>
            <person name="Maughan P.J."/>
            <person name="Tester M."/>
        </authorList>
    </citation>
    <scope>NUCLEOTIDE SEQUENCE [LARGE SCALE GENOMIC DNA]</scope>
    <source>
        <strain evidence="1">cv. PI 614886</strain>
    </source>
</reference>
<dbReference type="AlphaFoldDB" id="A0A803MSD0"/>
<dbReference type="Gramene" id="AUR62034481-RA">
    <property type="protein sequence ID" value="AUR62034481-RA:cds"/>
    <property type="gene ID" value="AUR62034481"/>
</dbReference>
<proteinExistence type="predicted"/>
<organism evidence="1 2">
    <name type="scientific">Chenopodium quinoa</name>
    <name type="common">Quinoa</name>
    <dbReference type="NCBI Taxonomy" id="63459"/>
    <lineage>
        <taxon>Eukaryota</taxon>
        <taxon>Viridiplantae</taxon>
        <taxon>Streptophyta</taxon>
        <taxon>Embryophyta</taxon>
        <taxon>Tracheophyta</taxon>
        <taxon>Spermatophyta</taxon>
        <taxon>Magnoliopsida</taxon>
        <taxon>eudicotyledons</taxon>
        <taxon>Gunneridae</taxon>
        <taxon>Pentapetalae</taxon>
        <taxon>Caryophyllales</taxon>
        <taxon>Chenopodiaceae</taxon>
        <taxon>Chenopodioideae</taxon>
        <taxon>Atripliceae</taxon>
        <taxon>Chenopodium</taxon>
    </lineage>
</organism>
<protein>
    <submittedName>
        <fullName evidence="1">Uncharacterized protein</fullName>
    </submittedName>
</protein>